<evidence type="ECO:0000313" key="2">
    <source>
        <dbReference type="EMBL" id="RIJ50393.1"/>
    </source>
</evidence>
<protein>
    <submittedName>
        <fullName evidence="2">DNA-binding protein</fullName>
    </submittedName>
</protein>
<dbReference type="EMBL" id="QWGR01000001">
    <property type="protein sequence ID" value="RIJ50393.1"/>
    <property type="molecule type" value="Genomic_DNA"/>
</dbReference>
<dbReference type="RefSeq" id="WP_119436332.1">
    <property type="nucleotide sequence ID" value="NZ_QWGR01000001.1"/>
</dbReference>
<keyword evidence="2" id="KW-0238">DNA-binding</keyword>
<dbReference type="Proteomes" id="UP000265926">
    <property type="component" value="Unassembled WGS sequence"/>
</dbReference>
<organism evidence="2 3">
    <name type="scientific">Maribellus luteus</name>
    <dbReference type="NCBI Taxonomy" id="2305463"/>
    <lineage>
        <taxon>Bacteria</taxon>
        <taxon>Pseudomonadati</taxon>
        <taxon>Bacteroidota</taxon>
        <taxon>Bacteroidia</taxon>
        <taxon>Marinilabiliales</taxon>
        <taxon>Prolixibacteraceae</taxon>
        <taxon>Maribellus</taxon>
    </lineage>
</organism>
<gene>
    <name evidence="2" type="ORF">D1614_00175</name>
</gene>
<proteinExistence type="predicted"/>
<sequence length="194" mass="22133">MAKSQLKLPKICEQCGKPFEAKTVATRFCSPYCVNKSGREKKRRAKEAEQKQVLLEESIDMIVEIQSRPFISVSEATVLFGISKDTIRRLIKAGKIPAYNLGQRLTRVSRVHIEAMFTAVNLPEEPDEEPVKMHYDKSECYNIAEVSEKFGVSPSTVNKTIRKYSIPRRQIGKYVYVPKEQIETLFSTNKSNTP</sequence>
<dbReference type="Pfam" id="PF12728">
    <property type="entry name" value="HTH_17"/>
    <property type="match status" value="2"/>
</dbReference>
<evidence type="ECO:0000313" key="3">
    <source>
        <dbReference type="Proteomes" id="UP000265926"/>
    </source>
</evidence>
<dbReference type="NCBIfam" id="TIGR01764">
    <property type="entry name" value="excise"/>
    <property type="match status" value="1"/>
</dbReference>
<evidence type="ECO:0000259" key="1">
    <source>
        <dbReference type="Pfam" id="PF12728"/>
    </source>
</evidence>
<dbReference type="InterPro" id="IPR010093">
    <property type="entry name" value="SinI_DNA-bd"/>
</dbReference>
<reference evidence="2 3" key="1">
    <citation type="submission" date="2018-08" db="EMBL/GenBank/DDBJ databases">
        <title>Pallidiluteibacterium maritimus gen. nov., sp. nov., isolated from coastal sediment.</title>
        <authorList>
            <person name="Zhou L.Y."/>
        </authorList>
    </citation>
    <scope>NUCLEOTIDE SEQUENCE [LARGE SCALE GENOMIC DNA]</scope>
    <source>
        <strain evidence="2 3">XSD2</strain>
    </source>
</reference>
<dbReference type="InterPro" id="IPR009061">
    <property type="entry name" value="DNA-bd_dom_put_sf"/>
</dbReference>
<dbReference type="InterPro" id="IPR041657">
    <property type="entry name" value="HTH_17"/>
</dbReference>
<dbReference type="GO" id="GO:0003677">
    <property type="term" value="F:DNA binding"/>
    <property type="evidence" value="ECO:0007669"/>
    <property type="project" value="UniProtKB-KW"/>
</dbReference>
<name>A0A399T8Z3_9BACT</name>
<dbReference type="SUPFAM" id="SSF46955">
    <property type="entry name" value="Putative DNA-binding domain"/>
    <property type="match status" value="1"/>
</dbReference>
<keyword evidence="3" id="KW-1185">Reference proteome</keyword>
<feature type="domain" description="Helix-turn-helix" evidence="1">
    <location>
        <begin position="71"/>
        <end position="117"/>
    </location>
</feature>
<dbReference type="AlphaFoldDB" id="A0A399T8Z3"/>
<comment type="caution">
    <text evidence="2">The sequence shown here is derived from an EMBL/GenBank/DDBJ whole genome shotgun (WGS) entry which is preliminary data.</text>
</comment>
<dbReference type="OrthoDB" id="1003442at2"/>
<feature type="domain" description="Helix-turn-helix" evidence="1">
    <location>
        <begin position="141"/>
        <end position="187"/>
    </location>
</feature>
<accession>A0A399T8Z3</accession>